<dbReference type="Pfam" id="PF05649">
    <property type="entry name" value="Peptidase_M13_N"/>
    <property type="match status" value="1"/>
</dbReference>
<dbReference type="Pfam" id="PF01431">
    <property type="entry name" value="Peptidase_M13"/>
    <property type="match status" value="1"/>
</dbReference>
<evidence type="ECO:0000256" key="3">
    <source>
        <dbReference type="ARBA" id="ARBA00022670"/>
    </source>
</evidence>
<keyword evidence="7" id="KW-0482">Metalloprotease</keyword>
<evidence type="ECO:0000256" key="1">
    <source>
        <dbReference type="ARBA" id="ARBA00001947"/>
    </source>
</evidence>
<dbReference type="InterPro" id="IPR024079">
    <property type="entry name" value="MetalloPept_cat_dom_sf"/>
</dbReference>
<name>A0A6T6V272_9EUKA</name>
<dbReference type="PROSITE" id="PS51885">
    <property type="entry name" value="NEPRILYSIN"/>
    <property type="match status" value="1"/>
</dbReference>
<dbReference type="InterPro" id="IPR018497">
    <property type="entry name" value="Peptidase_M13_C"/>
</dbReference>
<dbReference type="Gene3D" id="1.10.1380.10">
    <property type="entry name" value="Neutral endopeptidase , domain2"/>
    <property type="match status" value="1"/>
</dbReference>
<gene>
    <name evidence="10" type="ORF">LAMO00422_LOCUS10081</name>
    <name evidence="11" type="ORF">LAMO00422_LOCUS10082</name>
</gene>
<keyword evidence="3" id="KW-0645">Protease</keyword>
<protein>
    <recommendedName>
        <fullName evidence="12">Endothelin-converting enzyme 1</fullName>
    </recommendedName>
</protein>
<dbReference type="GO" id="GO:0005886">
    <property type="term" value="C:plasma membrane"/>
    <property type="evidence" value="ECO:0007669"/>
    <property type="project" value="TreeGrafter"/>
</dbReference>
<dbReference type="InterPro" id="IPR008753">
    <property type="entry name" value="Peptidase_M13_N"/>
</dbReference>
<evidence type="ECO:0000256" key="4">
    <source>
        <dbReference type="ARBA" id="ARBA00022723"/>
    </source>
</evidence>
<dbReference type="InterPro" id="IPR000718">
    <property type="entry name" value="Peptidase_M13"/>
</dbReference>
<evidence type="ECO:0000259" key="9">
    <source>
        <dbReference type="Pfam" id="PF05649"/>
    </source>
</evidence>
<dbReference type="EMBL" id="HBEM01014619">
    <property type="protein sequence ID" value="CAD8449569.1"/>
    <property type="molecule type" value="Transcribed_RNA"/>
</dbReference>
<dbReference type="CDD" id="cd08662">
    <property type="entry name" value="M13"/>
    <property type="match status" value="1"/>
</dbReference>
<proteinExistence type="inferred from homology"/>
<accession>A0A6T6V272</accession>
<dbReference type="Gene3D" id="3.40.390.10">
    <property type="entry name" value="Collagenase (Catalytic Domain)"/>
    <property type="match status" value="1"/>
</dbReference>
<evidence type="ECO:0000256" key="7">
    <source>
        <dbReference type="ARBA" id="ARBA00023049"/>
    </source>
</evidence>
<evidence type="ECO:0000256" key="6">
    <source>
        <dbReference type="ARBA" id="ARBA00022833"/>
    </source>
</evidence>
<dbReference type="GO" id="GO:0046872">
    <property type="term" value="F:metal ion binding"/>
    <property type="evidence" value="ECO:0007669"/>
    <property type="project" value="UniProtKB-KW"/>
</dbReference>
<sequence length="663" mass="74687">MNEMLNGMYSKMNTSADACTNFYEYACGGWESKEEIPDDRSSWSSFGILSKSNKDVIEKLLASSKEGKANEYYHSCMDQNAINGRGVQPLLSLRDSLNLKFKPGSGCMTSDDYNTLAVDLAKLYKGAGVEGFFCFGVGADAKNSSSNIVGASQCGLSLDERDYYVDKDPHTDKTLLALREYIHSTFTKVEGKEPDATLADGIIDFETSLATIMMDKISLRDPQKTYNKMDSSQLEAKMPKFPLSLFLNKLYDGKPVNKVDVSTPEYFDKLSTLLEKTPKTTVYNFLSWKLFSAHMSHLDAASFAISFKFSQALSGVEKAPRREEICVGRTEGALPDHISRMFVDHKFSEGSKKFAEKMIENIRKAFIKNLDTITWMDKETKLAAKNKALKIKDKIAYPAKIHDDNFLTTHYQTIETDPEKYFENHMSAVKFSVKEECDKLGKPVDKEEWGMTSSTVNAYYDPSKNEIVFPAGILQLPFFQSDYHKAFNYGGIGVVMGHELTHGFDDQGAKYDETGNLKSWWKNSTMQRFEEKTSCLVNQYSEFTIAYNKGQEHVNGKLTLGENIADNGGFHLSYNAYKNDEGSNPDEKLSYSGQGFTAKQIFFLSFAQVWCAKSREAALHRQVMGDPHSPAFARVNGAVANSEIFDEAFDCQRQSNRKRCHVW</sequence>
<dbReference type="EMBL" id="HBEM01014618">
    <property type="protein sequence ID" value="CAD8449567.1"/>
    <property type="molecule type" value="Transcribed_RNA"/>
</dbReference>
<dbReference type="SUPFAM" id="SSF55486">
    <property type="entry name" value="Metalloproteases ('zincins'), catalytic domain"/>
    <property type="match status" value="1"/>
</dbReference>
<dbReference type="AlphaFoldDB" id="A0A6T6V272"/>
<dbReference type="PANTHER" id="PTHR11733:SF167">
    <property type="entry name" value="FI17812P1-RELATED"/>
    <property type="match status" value="1"/>
</dbReference>
<dbReference type="InterPro" id="IPR042089">
    <property type="entry name" value="Peptidase_M13_dom_2"/>
</dbReference>
<dbReference type="GO" id="GO:0016485">
    <property type="term" value="P:protein processing"/>
    <property type="evidence" value="ECO:0007669"/>
    <property type="project" value="TreeGrafter"/>
</dbReference>
<keyword evidence="6" id="KW-0862">Zinc</keyword>
<evidence type="ECO:0000313" key="10">
    <source>
        <dbReference type="EMBL" id="CAD8449567.1"/>
    </source>
</evidence>
<reference evidence="11" key="1">
    <citation type="submission" date="2021-01" db="EMBL/GenBank/DDBJ databases">
        <authorList>
            <person name="Corre E."/>
            <person name="Pelletier E."/>
            <person name="Niang G."/>
            <person name="Scheremetjew M."/>
            <person name="Finn R."/>
            <person name="Kale V."/>
            <person name="Holt S."/>
            <person name="Cochrane G."/>
            <person name="Meng A."/>
            <person name="Brown T."/>
            <person name="Cohen L."/>
        </authorList>
    </citation>
    <scope>NUCLEOTIDE SEQUENCE</scope>
    <source>
        <strain evidence="11">CCMP2058</strain>
    </source>
</reference>
<comment type="cofactor">
    <cofactor evidence="1">
        <name>Zn(2+)</name>
        <dbReference type="ChEBI" id="CHEBI:29105"/>
    </cofactor>
</comment>
<evidence type="ECO:0000259" key="8">
    <source>
        <dbReference type="Pfam" id="PF01431"/>
    </source>
</evidence>
<feature type="domain" description="Peptidase M13 N-terminal" evidence="9">
    <location>
        <begin position="19"/>
        <end position="398"/>
    </location>
</feature>
<keyword evidence="5" id="KW-0378">Hydrolase</keyword>
<dbReference type="PRINTS" id="PR00786">
    <property type="entry name" value="NEPRILYSIN"/>
</dbReference>
<evidence type="ECO:0008006" key="12">
    <source>
        <dbReference type="Google" id="ProtNLM"/>
    </source>
</evidence>
<feature type="domain" description="Peptidase M13 C-terminal" evidence="8">
    <location>
        <begin position="457"/>
        <end position="656"/>
    </location>
</feature>
<comment type="similarity">
    <text evidence="2">Belongs to the peptidase M13 family.</text>
</comment>
<evidence type="ECO:0000256" key="5">
    <source>
        <dbReference type="ARBA" id="ARBA00022801"/>
    </source>
</evidence>
<evidence type="ECO:0000256" key="2">
    <source>
        <dbReference type="ARBA" id="ARBA00007357"/>
    </source>
</evidence>
<keyword evidence="4" id="KW-0479">Metal-binding</keyword>
<dbReference type="GO" id="GO:0004222">
    <property type="term" value="F:metalloendopeptidase activity"/>
    <property type="evidence" value="ECO:0007669"/>
    <property type="project" value="InterPro"/>
</dbReference>
<evidence type="ECO:0000313" key="11">
    <source>
        <dbReference type="EMBL" id="CAD8449569.1"/>
    </source>
</evidence>
<organism evidence="11">
    <name type="scientific">Amorphochlora amoebiformis</name>
    <dbReference type="NCBI Taxonomy" id="1561963"/>
    <lineage>
        <taxon>Eukaryota</taxon>
        <taxon>Sar</taxon>
        <taxon>Rhizaria</taxon>
        <taxon>Cercozoa</taxon>
        <taxon>Chlorarachniophyceae</taxon>
        <taxon>Amorphochlora</taxon>
    </lineage>
</organism>
<dbReference type="PANTHER" id="PTHR11733">
    <property type="entry name" value="ZINC METALLOPROTEASE FAMILY M13 NEPRILYSIN-RELATED"/>
    <property type="match status" value="1"/>
</dbReference>